<evidence type="ECO:0000256" key="1">
    <source>
        <dbReference type="SAM" id="SignalP"/>
    </source>
</evidence>
<evidence type="ECO:0000313" key="3">
    <source>
        <dbReference type="Proteomes" id="UP001145742"/>
    </source>
</evidence>
<sequence>MTAERCPDWGSRIWKRLWTSKLLLLTVFPPRILRGTSPLPVRCDAAQVTIPPQPHSTVMQQGTKAANTSKAVTRQVLGAFCLARIIHSVASNVLSPDIKKQTLAISRQYGVGLVLLLHKAAATKARLENFRAPEDSQCFLRNLIKSTLLTTTTYFMGCALTSKKGLRRRLLEGSKPQS</sequence>
<accession>A0ABQ9D6A8</accession>
<comment type="caution">
    <text evidence="2">The sequence shown here is derived from an EMBL/GenBank/DDBJ whole genome shotgun (WGS) entry which is preliminary data.</text>
</comment>
<organism evidence="2 3">
    <name type="scientific">Willisornis vidua</name>
    <name type="common">Xingu scale-backed antbird</name>
    <dbReference type="NCBI Taxonomy" id="1566151"/>
    <lineage>
        <taxon>Eukaryota</taxon>
        <taxon>Metazoa</taxon>
        <taxon>Chordata</taxon>
        <taxon>Craniata</taxon>
        <taxon>Vertebrata</taxon>
        <taxon>Euteleostomi</taxon>
        <taxon>Archelosauria</taxon>
        <taxon>Archosauria</taxon>
        <taxon>Dinosauria</taxon>
        <taxon>Saurischia</taxon>
        <taxon>Theropoda</taxon>
        <taxon>Coelurosauria</taxon>
        <taxon>Aves</taxon>
        <taxon>Neognathae</taxon>
        <taxon>Neoaves</taxon>
        <taxon>Telluraves</taxon>
        <taxon>Australaves</taxon>
        <taxon>Passeriformes</taxon>
        <taxon>Thamnophilidae</taxon>
        <taxon>Willisornis</taxon>
    </lineage>
</organism>
<reference evidence="2" key="1">
    <citation type="submission" date="2019-10" db="EMBL/GenBank/DDBJ databases">
        <authorList>
            <person name="Soares A.E.R."/>
            <person name="Aleixo A."/>
            <person name="Schneider P."/>
            <person name="Miyaki C.Y."/>
            <person name="Schneider M.P."/>
            <person name="Mello C."/>
            <person name="Vasconcelos A.T.R."/>
        </authorList>
    </citation>
    <scope>NUCLEOTIDE SEQUENCE</scope>
    <source>
        <tissue evidence="2">Muscle</tissue>
    </source>
</reference>
<protein>
    <submittedName>
        <fullName evidence="2">Uncharacterized protein</fullName>
    </submittedName>
</protein>
<dbReference type="Proteomes" id="UP001145742">
    <property type="component" value="Unassembled WGS sequence"/>
</dbReference>
<feature type="chain" id="PRO_5045278604" evidence="1">
    <location>
        <begin position="36"/>
        <end position="178"/>
    </location>
</feature>
<feature type="signal peptide" evidence="1">
    <location>
        <begin position="1"/>
        <end position="35"/>
    </location>
</feature>
<gene>
    <name evidence="2" type="ORF">WISP_75638</name>
</gene>
<evidence type="ECO:0000313" key="2">
    <source>
        <dbReference type="EMBL" id="KAJ7415890.1"/>
    </source>
</evidence>
<keyword evidence="3" id="KW-1185">Reference proteome</keyword>
<proteinExistence type="predicted"/>
<dbReference type="EMBL" id="WHWB01033897">
    <property type="protein sequence ID" value="KAJ7415890.1"/>
    <property type="molecule type" value="Genomic_DNA"/>
</dbReference>
<keyword evidence="1" id="KW-0732">Signal</keyword>
<name>A0ABQ9D6A8_9PASS</name>